<reference evidence="2 3" key="1">
    <citation type="submission" date="2023-04" db="EMBL/GenBank/DDBJ databases">
        <title>Streptomyces chengmaiensis sp. nov. isolated from the stem of mangrove plant in Hainan.</title>
        <authorList>
            <person name="Huang X."/>
            <person name="Zhou S."/>
            <person name="Chu X."/>
            <person name="Xie Y."/>
            <person name="Lin Y."/>
        </authorList>
    </citation>
    <scope>NUCLEOTIDE SEQUENCE [LARGE SCALE GENOMIC DNA]</scope>
    <source>
        <strain evidence="2 3">HNM0663</strain>
    </source>
</reference>
<protein>
    <recommendedName>
        <fullName evidence="4">Lipoprotein</fullName>
    </recommendedName>
</protein>
<evidence type="ECO:0008006" key="4">
    <source>
        <dbReference type="Google" id="ProtNLM"/>
    </source>
</evidence>
<proteinExistence type="predicted"/>
<comment type="caution">
    <text evidence="2">The sequence shown here is derived from an EMBL/GenBank/DDBJ whole genome shotgun (WGS) entry which is preliminary data.</text>
</comment>
<organism evidence="2 3">
    <name type="scientific">Streptomyces chengmaiensis</name>
    <dbReference type="NCBI Taxonomy" id="3040919"/>
    <lineage>
        <taxon>Bacteria</taxon>
        <taxon>Bacillati</taxon>
        <taxon>Actinomycetota</taxon>
        <taxon>Actinomycetes</taxon>
        <taxon>Kitasatosporales</taxon>
        <taxon>Streptomycetaceae</taxon>
        <taxon>Streptomyces</taxon>
    </lineage>
</organism>
<sequence>MVSSRRRRVTIAVAAAVAGIAATGCEPGASGGLSAVAAAVTTDRTATSTLERLRFDVRWLSCTGKAAPGIIGSVAPSSSPPAPVTVDCRGETGSGQRITITGKVTREIEGRCVHGELTAKVGRKTVFEATMLGDCGAQPTATATVTPPPTESPWPTRPPSTVTATVTPAPTAPPEPPPTPAVTVTVTVAPKTPPTPTPVGDPRPSDPNA</sequence>
<feature type="compositionally biased region" description="Pro residues" evidence="1">
    <location>
        <begin position="170"/>
        <end position="180"/>
    </location>
</feature>
<dbReference type="Proteomes" id="UP001223144">
    <property type="component" value="Unassembled WGS sequence"/>
</dbReference>
<dbReference type="PROSITE" id="PS51257">
    <property type="entry name" value="PROKAR_LIPOPROTEIN"/>
    <property type="match status" value="1"/>
</dbReference>
<gene>
    <name evidence="2" type="ORF">QCN29_21300</name>
</gene>
<keyword evidence="3" id="KW-1185">Reference proteome</keyword>
<evidence type="ECO:0000256" key="1">
    <source>
        <dbReference type="SAM" id="MobiDB-lite"/>
    </source>
</evidence>
<dbReference type="RefSeq" id="WP_240138540.1">
    <property type="nucleotide sequence ID" value="NZ_JARWBG010000025.1"/>
</dbReference>
<name>A0ABT6HRC6_9ACTN</name>
<accession>A0ABT6HRC6</accession>
<dbReference type="EMBL" id="JARWBG010000025">
    <property type="protein sequence ID" value="MDH2391273.1"/>
    <property type="molecule type" value="Genomic_DNA"/>
</dbReference>
<feature type="compositionally biased region" description="Pro residues" evidence="1">
    <location>
        <begin position="146"/>
        <end position="158"/>
    </location>
</feature>
<evidence type="ECO:0000313" key="3">
    <source>
        <dbReference type="Proteomes" id="UP001223144"/>
    </source>
</evidence>
<feature type="region of interest" description="Disordered" evidence="1">
    <location>
        <begin position="137"/>
        <end position="209"/>
    </location>
</feature>
<feature type="compositionally biased region" description="Low complexity" evidence="1">
    <location>
        <begin position="159"/>
        <end position="169"/>
    </location>
</feature>
<feature type="compositionally biased region" description="Pro residues" evidence="1">
    <location>
        <begin position="191"/>
        <end position="201"/>
    </location>
</feature>
<feature type="compositionally biased region" description="Low complexity" evidence="1">
    <location>
        <begin position="181"/>
        <end position="190"/>
    </location>
</feature>
<evidence type="ECO:0000313" key="2">
    <source>
        <dbReference type="EMBL" id="MDH2391273.1"/>
    </source>
</evidence>